<dbReference type="Proteomes" id="UP001221898">
    <property type="component" value="Unassembled WGS sequence"/>
</dbReference>
<evidence type="ECO:0000313" key="2">
    <source>
        <dbReference type="Proteomes" id="UP001221898"/>
    </source>
</evidence>
<protein>
    <submittedName>
        <fullName evidence="1">Uncharacterized protein</fullName>
    </submittedName>
</protein>
<reference evidence="1" key="1">
    <citation type="journal article" date="2023" name="Science">
        <title>Genome structures resolve the early diversification of teleost fishes.</title>
        <authorList>
            <person name="Parey E."/>
            <person name="Louis A."/>
            <person name="Montfort J."/>
            <person name="Bouchez O."/>
            <person name="Roques C."/>
            <person name="Iampietro C."/>
            <person name="Lluch J."/>
            <person name="Castinel A."/>
            <person name="Donnadieu C."/>
            <person name="Desvignes T."/>
            <person name="Floi Bucao C."/>
            <person name="Jouanno E."/>
            <person name="Wen M."/>
            <person name="Mejri S."/>
            <person name="Dirks R."/>
            <person name="Jansen H."/>
            <person name="Henkel C."/>
            <person name="Chen W.J."/>
            <person name="Zahm M."/>
            <person name="Cabau C."/>
            <person name="Klopp C."/>
            <person name="Thompson A.W."/>
            <person name="Robinson-Rechavi M."/>
            <person name="Braasch I."/>
            <person name="Lecointre G."/>
            <person name="Bobe J."/>
            <person name="Postlethwait J.H."/>
            <person name="Berthelot C."/>
            <person name="Roest Crollius H."/>
            <person name="Guiguen Y."/>
        </authorList>
    </citation>
    <scope>NUCLEOTIDE SEQUENCE</scope>
    <source>
        <strain evidence="1">NC1722</strain>
    </source>
</reference>
<organism evidence="1 2">
    <name type="scientific">Aldrovandia affinis</name>
    <dbReference type="NCBI Taxonomy" id="143900"/>
    <lineage>
        <taxon>Eukaryota</taxon>
        <taxon>Metazoa</taxon>
        <taxon>Chordata</taxon>
        <taxon>Craniata</taxon>
        <taxon>Vertebrata</taxon>
        <taxon>Euteleostomi</taxon>
        <taxon>Actinopterygii</taxon>
        <taxon>Neopterygii</taxon>
        <taxon>Teleostei</taxon>
        <taxon>Notacanthiformes</taxon>
        <taxon>Halosauridae</taxon>
        <taxon>Aldrovandia</taxon>
    </lineage>
</organism>
<accession>A0AAD7RR67</accession>
<name>A0AAD7RR67_9TELE</name>
<evidence type="ECO:0000313" key="1">
    <source>
        <dbReference type="EMBL" id="KAJ8388717.1"/>
    </source>
</evidence>
<dbReference type="EMBL" id="JAINUG010000191">
    <property type="protein sequence ID" value="KAJ8388717.1"/>
    <property type="molecule type" value="Genomic_DNA"/>
</dbReference>
<gene>
    <name evidence="1" type="ORF">AAFF_G00131260</name>
</gene>
<sequence>MGGTWDLGGIGPAVSVAPAVRAHMGGAQVGLGGSGVLRQVKTVREPDTCRQPALASGQWVIEIIMGSSATALLTQERTPLAVCFFSSFVRLDPLFLAPALAEVMQLSASCQSAAGW</sequence>
<keyword evidence="2" id="KW-1185">Reference proteome</keyword>
<proteinExistence type="predicted"/>
<dbReference type="AlphaFoldDB" id="A0AAD7RR67"/>
<comment type="caution">
    <text evidence="1">The sequence shown here is derived from an EMBL/GenBank/DDBJ whole genome shotgun (WGS) entry which is preliminary data.</text>
</comment>